<dbReference type="RefSeq" id="WP_209439324.1">
    <property type="nucleotide sequence ID" value="NZ_JAGILA010000003.1"/>
</dbReference>
<feature type="region of interest" description="Disordered" evidence="1">
    <location>
        <begin position="1"/>
        <end position="54"/>
    </location>
</feature>
<dbReference type="InterPro" id="IPR018691">
    <property type="entry name" value="DUF2188"/>
</dbReference>
<dbReference type="Proteomes" id="UP000730739">
    <property type="component" value="Unassembled WGS sequence"/>
</dbReference>
<dbReference type="EMBL" id="JAGILA010000003">
    <property type="protein sequence ID" value="MBP2236442.1"/>
    <property type="molecule type" value="Genomic_DNA"/>
</dbReference>
<evidence type="ECO:0000313" key="3">
    <source>
        <dbReference type="Proteomes" id="UP000730739"/>
    </source>
</evidence>
<gene>
    <name evidence="2" type="ORF">J2Z31_002956</name>
</gene>
<sequence length="54" mass="6155">MAKLPKFTLTHNEKKDRWDLTKDGASRPTTTFATKAEATKVPRSRRLSARPADR</sequence>
<protein>
    <submittedName>
        <fullName evidence="2">Uncharacterized protein</fullName>
    </submittedName>
</protein>
<organism evidence="2 3">
    <name type="scientific">Sinorhizobium kostiense</name>
    <dbReference type="NCBI Taxonomy" id="76747"/>
    <lineage>
        <taxon>Bacteria</taxon>
        <taxon>Pseudomonadati</taxon>
        <taxon>Pseudomonadota</taxon>
        <taxon>Alphaproteobacteria</taxon>
        <taxon>Hyphomicrobiales</taxon>
        <taxon>Rhizobiaceae</taxon>
        <taxon>Sinorhizobium/Ensifer group</taxon>
        <taxon>Sinorhizobium</taxon>
    </lineage>
</organism>
<comment type="caution">
    <text evidence="2">The sequence shown here is derived from an EMBL/GenBank/DDBJ whole genome shotgun (WGS) entry which is preliminary data.</text>
</comment>
<evidence type="ECO:0000256" key="1">
    <source>
        <dbReference type="SAM" id="MobiDB-lite"/>
    </source>
</evidence>
<reference evidence="2 3" key="1">
    <citation type="submission" date="2021-03" db="EMBL/GenBank/DDBJ databases">
        <title>Genomic Encyclopedia of Type Strains, Phase IV (KMG-IV): sequencing the most valuable type-strain genomes for metagenomic binning, comparative biology and taxonomic classification.</title>
        <authorList>
            <person name="Goeker M."/>
        </authorList>
    </citation>
    <scope>NUCLEOTIDE SEQUENCE [LARGE SCALE GENOMIC DNA]</scope>
    <source>
        <strain evidence="2 3">DSM 13372</strain>
    </source>
</reference>
<proteinExistence type="predicted"/>
<name>A0ABS4R0M1_9HYPH</name>
<dbReference type="Pfam" id="PF09954">
    <property type="entry name" value="DUF2188"/>
    <property type="match status" value="1"/>
</dbReference>
<accession>A0ABS4R0M1</accession>
<feature type="compositionally biased region" description="Basic and acidic residues" evidence="1">
    <location>
        <begin position="11"/>
        <end position="25"/>
    </location>
</feature>
<keyword evidence="3" id="KW-1185">Reference proteome</keyword>
<evidence type="ECO:0000313" key="2">
    <source>
        <dbReference type="EMBL" id="MBP2236442.1"/>
    </source>
</evidence>